<proteinExistence type="predicted"/>
<keyword evidence="3" id="KW-1185">Reference proteome</keyword>
<gene>
    <name evidence="2" type="ORF">AAFF_G00070770</name>
</gene>
<name>A0AAD7RYU6_9TELE</name>
<sequence>MMEMQDMKTNEERAEDDHARKEEKTKPGEEDKISEVEKGESVYSKLVIPAEDIYSAPSFPSLSATNIKGTTYQC</sequence>
<comment type="caution">
    <text evidence="2">The sequence shown here is derived from an EMBL/GenBank/DDBJ whole genome shotgun (WGS) entry which is preliminary data.</text>
</comment>
<dbReference type="Proteomes" id="UP001221898">
    <property type="component" value="Unassembled WGS sequence"/>
</dbReference>
<accession>A0AAD7RYU6</accession>
<evidence type="ECO:0000313" key="3">
    <source>
        <dbReference type="Proteomes" id="UP001221898"/>
    </source>
</evidence>
<evidence type="ECO:0000256" key="1">
    <source>
        <dbReference type="SAM" id="MobiDB-lite"/>
    </source>
</evidence>
<dbReference type="AlphaFoldDB" id="A0AAD7RYU6"/>
<feature type="region of interest" description="Disordered" evidence="1">
    <location>
        <begin position="1"/>
        <end position="39"/>
    </location>
</feature>
<dbReference type="EMBL" id="JAINUG010000142">
    <property type="protein sequence ID" value="KAJ8392873.1"/>
    <property type="molecule type" value="Genomic_DNA"/>
</dbReference>
<protein>
    <submittedName>
        <fullName evidence="2">Uncharacterized protein</fullName>
    </submittedName>
</protein>
<reference evidence="2" key="1">
    <citation type="journal article" date="2023" name="Science">
        <title>Genome structures resolve the early diversification of teleost fishes.</title>
        <authorList>
            <person name="Parey E."/>
            <person name="Louis A."/>
            <person name="Montfort J."/>
            <person name="Bouchez O."/>
            <person name="Roques C."/>
            <person name="Iampietro C."/>
            <person name="Lluch J."/>
            <person name="Castinel A."/>
            <person name="Donnadieu C."/>
            <person name="Desvignes T."/>
            <person name="Floi Bucao C."/>
            <person name="Jouanno E."/>
            <person name="Wen M."/>
            <person name="Mejri S."/>
            <person name="Dirks R."/>
            <person name="Jansen H."/>
            <person name="Henkel C."/>
            <person name="Chen W.J."/>
            <person name="Zahm M."/>
            <person name="Cabau C."/>
            <person name="Klopp C."/>
            <person name="Thompson A.W."/>
            <person name="Robinson-Rechavi M."/>
            <person name="Braasch I."/>
            <person name="Lecointre G."/>
            <person name="Bobe J."/>
            <person name="Postlethwait J.H."/>
            <person name="Berthelot C."/>
            <person name="Roest Crollius H."/>
            <person name="Guiguen Y."/>
        </authorList>
    </citation>
    <scope>NUCLEOTIDE SEQUENCE</scope>
    <source>
        <strain evidence="2">NC1722</strain>
    </source>
</reference>
<organism evidence="2 3">
    <name type="scientific">Aldrovandia affinis</name>
    <dbReference type="NCBI Taxonomy" id="143900"/>
    <lineage>
        <taxon>Eukaryota</taxon>
        <taxon>Metazoa</taxon>
        <taxon>Chordata</taxon>
        <taxon>Craniata</taxon>
        <taxon>Vertebrata</taxon>
        <taxon>Euteleostomi</taxon>
        <taxon>Actinopterygii</taxon>
        <taxon>Neopterygii</taxon>
        <taxon>Teleostei</taxon>
        <taxon>Notacanthiformes</taxon>
        <taxon>Halosauridae</taxon>
        <taxon>Aldrovandia</taxon>
    </lineage>
</organism>
<evidence type="ECO:0000313" key="2">
    <source>
        <dbReference type="EMBL" id="KAJ8392873.1"/>
    </source>
</evidence>